<sequence length="262" mass="28066">MTELQIHDATAGKVAYATAVAESNLLPKEYRKNPANVLYAMAYAEALAIPMINAVISVHVIEGKPSPSADLMVALARRAGHRVRVIESSAARCTIEIARGDDPESPFTVTWTIEEARSAKLTGKDVWQKYPRAMLRSRAESECVRQACSEVLAGMIYTPEELETDVDQTGAPTAVKAGPVPMRSGAAGLGALLGTSEPDTEPATLVADPRIIDPDLARQIAESTDREELAGLYRAVAEHPARDQIADHITARVAVLDAEAKA</sequence>
<dbReference type="OrthoDB" id="3693665at2"/>
<reference evidence="1 2" key="1">
    <citation type="submission" date="2016-10" db="EMBL/GenBank/DDBJ databases">
        <authorList>
            <person name="de Groot N.N."/>
        </authorList>
    </citation>
    <scope>NUCLEOTIDE SEQUENCE [LARGE SCALE GENOMIC DNA]</scope>
    <source>
        <strain evidence="2">P4-7,KCTC 19426,CECT 7604</strain>
    </source>
</reference>
<protein>
    <submittedName>
        <fullName evidence="1">RecT family protein</fullName>
    </submittedName>
</protein>
<dbReference type="EMBL" id="LT629710">
    <property type="protein sequence ID" value="SDP10797.1"/>
    <property type="molecule type" value="Genomic_DNA"/>
</dbReference>
<gene>
    <name evidence="1" type="ORF">SAMN04515671_2952</name>
</gene>
<name>A0A1H0Q021_9ACTN</name>
<dbReference type="AlphaFoldDB" id="A0A1H0Q021"/>
<dbReference type="GO" id="GO:0006259">
    <property type="term" value="P:DNA metabolic process"/>
    <property type="evidence" value="ECO:0007669"/>
    <property type="project" value="InterPro"/>
</dbReference>
<proteinExistence type="predicted"/>
<dbReference type="STRING" id="1090615.SAMN04515671_2952"/>
<dbReference type="RefSeq" id="WP_090477021.1">
    <property type="nucleotide sequence ID" value="NZ_LT629710.1"/>
</dbReference>
<dbReference type="Pfam" id="PF03837">
    <property type="entry name" value="RecT"/>
    <property type="match status" value="1"/>
</dbReference>
<evidence type="ECO:0000313" key="1">
    <source>
        <dbReference type="EMBL" id="SDP10797.1"/>
    </source>
</evidence>
<organism evidence="1 2">
    <name type="scientific">Nakamurella panacisegetis</name>
    <dbReference type="NCBI Taxonomy" id="1090615"/>
    <lineage>
        <taxon>Bacteria</taxon>
        <taxon>Bacillati</taxon>
        <taxon>Actinomycetota</taxon>
        <taxon>Actinomycetes</taxon>
        <taxon>Nakamurellales</taxon>
        <taxon>Nakamurellaceae</taxon>
        <taxon>Nakamurella</taxon>
    </lineage>
</organism>
<evidence type="ECO:0000313" key="2">
    <source>
        <dbReference type="Proteomes" id="UP000198741"/>
    </source>
</evidence>
<dbReference type="InterPro" id="IPR018330">
    <property type="entry name" value="RecT_fam"/>
</dbReference>
<dbReference type="GO" id="GO:0003677">
    <property type="term" value="F:DNA binding"/>
    <property type="evidence" value="ECO:0007669"/>
    <property type="project" value="InterPro"/>
</dbReference>
<accession>A0A1H0Q021</accession>
<keyword evidence="2" id="KW-1185">Reference proteome</keyword>
<dbReference type="Proteomes" id="UP000198741">
    <property type="component" value="Chromosome I"/>
</dbReference>